<accession>A0A1U7VKJ1</accession>
<keyword evidence="3" id="KW-0418">Kinase</keyword>
<dbReference type="eggNOG" id="ENOG502QQ30">
    <property type="taxonomic scope" value="Eukaryota"/>
</dbReference>
<reference evidence="3" key="2">
    <citation type="submission" date="2025-08" db="UniProtKB">
        <authorList>
            <consortium name="RefSeq"/>
        </authorList>
    </citation>
    <scope>IDENTIFICATION</scope>
    <source>
        <tissue evidence="3">Leaf</tissue>
    </source>
</reference>
<evidence type="ECO:0000313" key="3">
    <source>
        <dbReference type="RefSeq" id="XP_009766868.1"/>
    </source>
</evidence>
<sequence length="411" mass="46856">MELLKLSKFKLQLHALISEVRELKEKERNASQQIQISVQKQKQSEEEFNEKLAELRAELGFSNELRHKLERKVTCLKNENNLLENKQKELEGTLQSLLESREAFLKAYEDSIYEMKRAIEDRDRKIDILSEKLRAHLLLFDSMSKEASSINKLMDDARHALSQKEDVVVGLKRKMDEVSTFEKLFVEKINNLENKLMNNEVELTIKAKRIRQLEAELEAAILSKEFQPKITQLQREISTKELFLQNLISENKGLYCEVGSLGIFIKRIQDAVTRMGEEDRKTFTSLMEGQEECLSIRQNENLRIPDIAQITGKDTNPKSSVIEESTGSYHALALCSSPEVQEDSIKSPLKKDNKINCYVSESVYSPSPSACSVPQCEANNASVSAAAAKDDYTELANQLDSECSTTQVEIL</sequence>
<keyword evidence="2" id="KW-1185">Reference proteome</keyword>
<keyword evidence="1" id="KW-0175">Coiled coil</keyword>
<dbReference type="RefSeq" id="XP_009766868.1">
    <property type="nucleotide sequence ID" value="XM_009768566.1"/>
</dbReference>
<dbReference type="KEGG" id="nsy:104218147"/>
<evidence type="ECO:0000256" key="1">
    <source>
        <dbReference type="SAM" id="Coils"/>
    </source>
</evidence>
<evidence type="ECO:0000313" key="2">
    <source>
        <dbReference type="Proteomes" id="UP000189701"/>
    </source>
</evidence>
<protein>
    <submittedName>
        <fullName evidence="3">Serine/threonine-protein kinase MRCK beta isoform X1</fullName>
    </submittedName>
</protein>
<dbReference type="GO" id="GO:0016301">
    <property type="term" value="F:kinase activity"/>
    <property type="evidence" value="ECO:0007669"/>
    <property type="project" value="UniProtKB-KW"/>
</dbReference>
<feature type="coiled-coil region" evidence="1">
    <location>
        <begin position="6"/>
        <end position="100"/>
    </location>
</feature>
<proteinExistence type="predicted"/>
<dbReference type="OrthoDB" id="1923550at2759"/>
<dbReference type="STRING" id="4096.A0A1U7VKJ1"/>
<organism evidence="2 3">
    <name type="scientific">Nicotiana sylvestris</name>
    <name type="common">Wood tobacco</name>
    <name type="synonym">South American tobacco</name>
    <dbReference type="NCBI Taxonomy" id="4096"/>
    <lineage>
        <taxon>Eukaryota</taxon>
        <taxon>Viridiplantae</taxon>
        <taxon>Streptophyta</taxon>
        <taxon>Embryophyta</taxon>
        <taxon>Tracheophyta</taxon>
        <taxon>Spermatophyta</taxon>
        <taxon>Magnoliopsida</taxon>
        <taxon>eudicotyledons</taxon>
        <taxon>Gunneridae</taxon>
        <taxon>Pentapetalae</taxon>
        <taxon>asterids</taxon>
        <taxon>lamiids</taxon>
        <taxon>Solanales</taxon>
        <taxon>Solanaceae</taxon>
        <taxon>Nicotianoideae</taxon>
        <taxon>Nicotianeae</taxon>
        <taxon>Nicotiana</taxon>
    </lineage>
</organism>
<reference evidence="2" key="1">
    <citation type="journal article" date="2013" name="Genome Biol.">
        <title>Reference genomes and transcriptomes of Nicotiana sylvestris and Nicotiana tomentosiformis.</title>
        <authorList>
            <person name="Sierro N."/>
            <person name="Battey J.N."/>
            <person name="Ouadi S."/>
            <person name="Bovet L."/>
            <person name="Goepfert S."/>
            <person name="Bakaher N."/>
            <person name="Peitsch M.C."/>
            <person name="Ivanov N.V."/>
        </authorList>
    </citation>
    <scope>NUCLEOTIDE SEQUENCE [LARGE SCALE GENOMIC DNA]</scope>
</reference>
<gene>
    <name evidence="3" type="primary">LOC104218147</name>
</gene>
<name>A0A1U7VKJ1_NICSY</name>
<dbReference type="AlphaFoldDB" id="A0A1U7VKJ1"/>
<keyword evidence="3" id="KW-0808">Transferase</keyword>
<dbReference type="GeneID" id="104218147"/>
<dbReference type="Proteomes" id="UP000189701">
    <property type="component" value="Unplaced"/>
</dbReference>